<keyword evidence="5 9" id="KW-0963">Cytoplasm</keyword>
<evidence type="ECO:0000259" key="11">
    <source>
        <dbReference type="Pfam" id="PF19282"/>
    </source>
</evidence>
<dbReference type="PANTHER" id="PTHR15952:SF11">
    <property type="entry name" value="EXPORTIN-T"/>
    <property type="match status" value="1"/>
</dbReference>
<dbReference type="InterPro" id="IPR040017">
    <property type="entry name" value="XPOT"/>
</dbReference>
<protein>
    <recommendedName>
        <fullName evidence="3 9">Exportin-T</fullName>
    </recommendedName>
    <alternativeName>
        <fullName evidence="9">Exportin(tRNA)</fullName>
    </alternativeName>
    <alternativeName>
        <fullName evidence="9">tRNA exportin</fullName>
    </alternativeName>
</protein>
<evidence type="ECO:0000256" key="1">
    <source>
        <dbReference type="ARBA" id="ARBA00004496"/>
    </source>
</evidence>
<keyword evidence="13" id="KW-1185">Reference proteome</keyword>
<dbReference type="GO" id="GO:0000049">
    <property type="term" value="F:tRNA binding"/>
    <property type="evidence" value="ECO:0007669"/>
    <property type="project" value="UniProtKB-UniRule"/>
</dbReference>
<name>A0AAD9D060_PAPLA</name>
<dbReference type="Proteomes" id="UP001182556">
    <property type="component" value="Unassembled WGS sequence"/>
</dbReference>
<dbReference type="PANTHER" id="PTHR15952">
    <property type="entry name" value="EXPORTIN-T/LOS1"/>
    <property type="match status" value="1"/>
</dbReference>
<evidence type="ECO:0000256" key="7">
    <source>
        <dbReference type="ARBA" id="ARBA00022884"/>
    </source>
</evidence>
<dbReference type="GO" id="GO:0071528">
    <property type="term" value="P:tRNA re-export from nucleus"/>
    <property type="evidence" value="ECO:0007669"/>
    <property type="project" value="UniProtKB-UniRule"/>
</dbReference>
<dbReference type="GO" id="GO:0005643">
    <property type="term" value="C:nuclear pore"/>
    <property type="evidence" value="ECO:0007669"/>
    <property type="project" value="TreeGrafter"/>
</dbReference>
<proteinExistence type="inferred from homology"/>
<dbReference type="Gene3D" id="1.25.10.10">
    <property type="entry name" value="Leucine-rich Repeat Variant"/>
    <property type="match status" value="1"/>
</dbReference>
<evidence type="ECO:0000313" key="12">
    <source>
        <dbReference type="EMBL" id="KAK1923625.1"/>
    </source>
</evidence>
<evidence type="ECO:0000256" key="2">
    <source>
        <dbReference type="ARBA" id="ARBA00009466"/>
    </source>
</evidence>
<feature type="domain" description="Exportin-T C-terminal" evidence="11">
    <location>
        <begin position="382"/>
        <end position="562"/>
    </location>
</feature>
<dbReference type="Pfam" id="PF08389">
    <property type="entry name" value="Xpo1"/>
    <property type="match status" value="1"/>
</dbReference>
<keyword evidence="6 9" id="KW-0820">tRNA-binding</keyword>
<dbReference type="AlphaFoldDB" id="A0AAD9D060"/>
<comment type="similarity">
    <text evidence="2 9">Belongs to the exportin family.</text>
</comment>
<comment type="subcellular location">
    <subcellularLocation>
        <location evidence="1 9">Cytoplasm</location>
    </subcellularLocation>
    <subcellularLocation>
        <location evidence="9">Nucleus</location>
    </subcellularLocation>
    <text evidence="9">Shuttles between the nucleus and the cytoplasm.</text>
</comment>
<evidence type="ECO:0000256" key="9">
    <source>
        <dbReference type="RuleBase" id="RU366037"/>
    </source>
</evidence>
<keyword evidence="4 9" id="KW-0813">Transport</keyword>
<feature type="domain" description="Exportin-1/Importin-beta-like" evidence="10">
    <location>
        <begin position="124"/>
        <end position="298"/>
    </location>
</feature>
<evidence type="ECO:0000256" key="6">
    <source>
        <dbReference type="ARBA" id="ARBA00022555"/>
    </source>
</evidence>
<keyword evidence="8 9" id="KW-0539">Nucleus</keyword>
<comment type="function">
    <text evidence="9">tRNA nucleus export receptor which facilitates tRNA translocation across the nuclear pore complex.</text>
</comment>
<dbReference type="SUPFAM" id="SSF48371">
    <property type="entry name" value="ARM repeat"/>
    <property type="match status" value="1"/>
</dbReference>
<dbReference type="InterPro" id="IPR045546">
    <property type="entry name" value="Exportin-T_C"/>
</dbReference>
<dbReference type="Pfam" id="PF19282">
    <property type="entry name" value="Exportin-T"/>
    <property type="match status" value="2"/>
</dbReference>
<dbReference type="GO" id="GO:0016363">
    <property type="term" value="C:nuclear matrix"/>
    <property type="evidence" value="ECO:0007669"/>
    <property type="project" value="TreeGrafter"/>
</dbReference>
<dbReference type="InterPro" id="IPR011989">
    <property type="entry name" value="ARM-like"/>
</dbReference>
<evidence type="ECO:0000256" key="8">
    <source>
        <dbReference type="ARBA" id="ARBA00023242"/>
    </source>
</evidence>
<sequence>MSSHLTNIPEAVRIAASGDPSIDPGLKQQAIEYIQKVKELSEETWQDCLALYLQGAGAPGPSSPGKDGKEKLGSDLRMFCEQVVDLALIHKSESIPADHLRAMYDALVDFVKVEWIEGPCEGNQSFLRNKLAYTLAHLFVNTFPTPITNFLHPFFALLAPPDPSSSKQNFHPPLLAMRLLSEISLEVHDTTIRATRDYNAARQQKDGTIRDSIRTTGDERLAVDGLLGLAQKGLDVVESGSGDRNKWIDVTSQALKTLASWIPWIDLSITLTPDTLAFYHRLLRQPVGQLRTASANILKVLVGKKIKSPSERLQVLRILDVVSVLTPLEEATRGIKDDEEIIEFRAAIGGILQQYGSDLIGVIEHAGDDLMPVNEGESVADLQKEAENMMINALPLLLQFLSDRQTDVPLSVNLFVVDILRLYKKWHVPRPPPTTKAKMPPPPQPTTPLTEERRNFLSSLLDICVRQLAWPDDAEWEAPGGEDPDPDDDMAKFWTLRMYCSNHIESISALDKTLHTQIVANIVGSTLTALQSGGPSAISWQQAELALHLVYTFGELVKNNSIAAFFELPAEISSKSGRDRVRRISINKAHMDSAMSSGRTTPTSDLAIDDISADVIPGVYYGGKDKIDYSQFPLTTLGTLLDLCNTAGIVNYPHPSVPLMYFRIAVRYVEFWKAREDTIQPMFEAMLDQRGIHHPDETVRRRSFWEFTRFVRECKTEMNPDMAAPILESMRDLLVINPVLVEADTPDEDVLLKAATTPSYLTDQLHLFEAAGSLVYITRSDTAKHMALLEALAGPLMAAIGDGLQRPTEPLAILQVHHYLMALGNFAKGFPSVSDKQIEALPYTPAFKQMTEALLEALNVMKTQRIVRDSARFAFSQFVTAIGSTIAELVPRFVSSVVTEFVASELVDFILFLNLLMHRLKNNAFETMDMLLLPLLSRIFAVLRAPITGTDAASIHSRLKDAYLLFFGALMNANLDGVFITDRNKPEFENVLSELLALATNISDPASQRQAISFFARSIIAWGSTNAPSVFADSAASEMSKAVAAGTAQATNQHLITKEERAARAFPGYEGFIYQRLLPLCFEIPANPKFKVGSGQPVLHELSMVLRNTVAARGQEAVDYMLNDLLPKLQCPPDVAEQLVGSLRTQQSRDFRKTFVDFIKALRGETGKR</sequence>
<dbReference type="InterPro" id="IPR013598">
    <property type="entry name" value="Exportin-1/Importin-b-like"/>
</dbReference>
<comment type="caution">
    <text evidence="12">The sequence shown here is derived from an EMBL/GenBank/DDBJ whole genome shotgun (WGS) entry which is preliminary data.</text>
</comment>
<organism evidence="12 13">
    <name type="scientific">Papiliotrema laurentii</name>
    <name type="common">Cryptococcus laurentii</name>
    <dbReference type="NCBI Taxonomy" id="5418"/>
    <lineage>
        <taxon>Eukaryota</taxon>
        <taxon>Fungi</taxon>
        <taxon>Dikarya</taxon>
        <taxon>Basidiomycota</taxon>
        <taxon>Agaricomycotina</taxon>
        <taxon>Tremellomycetes</taxon>
        <taxon>Tremellales</taxon>
        <taxon>Rhynchogastremaceae</taxon>
        <taxon>Papiliotrema</taxon>
    </lineage>
</organism>
<feature type="domain" description="Exportin-T C-terminal" evidence="11">
    <location>
        <begin position="634"/>
        <end position="1161"/>
    </location>
</feature>
<dbReference type="EMBL" id="JAODAN010000006">
    <property type="protein sequence ID" value="KAK1923625.1"/>
    <property type="molecule type" value="Genomic_DNA"/>
</dbReference>
<dbReference type="GO" id="GO:0031267">
    <property type="term" value="F:small GTPase binding"/>
    <property type="evidence" value="ECO:0007669"/>
    <property type="project" value="InterPro"/>
</dbReference>
<evidence type="ECO:0000259" key="10">
    <source>
        <dbReference type="Pfam" id="PF08389"/>
    </source>
</evidence>
<evidence type="ECO:0000313" key="13">
    <source>
        <dbReference type="Proteomes" id="UP001182556"/>
    </source>
</evidence>
<evidence type="ECO:0000256" key="3">
    <source>
        <dbReference type="ARBA" id="ARBA00018928"/>
    </source>
</evidence>
<dbReference type="GO" id="GO:0005737">
    <property type="term" value="C:cytoplasm"/>
    <property type="evidence" value="ECO:0007669"/>
    <property type="project" value="UniProtKB-SubCell"/>
</dbReference>
<accession>A0AAD9D060</accession>
<dbReference type="InterPro" id="IPR016024">
    <property type="entry name" value="ARM-type_fold"/>
</dbReference>
<reference evidence="12" key="1">
    <citation type="submission" date="2023-02" db="EMBL/GenBank/DDBJ databases">
        <title>Identification and recombinant expression of a fungal hydrolase from Papiliotrema laurentii that hydrolyzes apple cutin and clears colloidal polyester polyurethane.</title>
        <authorList>
            <consortium name="DOE Joint Genome Institute"/>
            <person name="Roman V.A."/>
            <person name="Bojanowski C."/>
            <person name="Crable B.R."/>
            <person name="Wagner D.N."/>
            <person name="Hung C.S."/>
            <person name="Nadeau L.J."/>
            <person name="Schratz L."/>
            <person name="Haridas S."/>
            <person name="Pangilinan J."/>
            <person name="Lipzen A."/>
            <person name="Na H."/>
            <person name="Yan M."/>
            <person name="Ng V."/>
            <person name="Grigoriev I.V."/>
            <person name="Spatafora J.W."/>
            <person name="Barlow D."/>
            <person name="Biffinger J."/>
            <person name="Kelley-Loughnane N."/>
            <person name="Varaljay V.A."/>
            <person name="Crookes-Goodson W.J."/>
        </authorList>
    </citation>
    <scope>NUCLEOTIDE SEQUENCE</scope>
    <source>
        <strain evidence="12">5307AH</strain>
    </source>
</reference>
<evidence type="ECO:0000256" key="5">
    <source>
        <dbReference type="ARBA" id="ARBA00022490"/>
    </source>
</evidence>
<keyword evidence="7 9" id="KW-0694">RNA-binding</keyword>
<evidence type="ECO:0000256" key="4">
    <source>
        <dbReference type="ARBA" id="ARBA00022448"/>
    </source>
</evidence>
<gene>
    <name evidence="12" type="ORF">DB88DRAFT_491863</name>
</gene>